<dbReference type="Proteomes" id="UP000255549">
    <property type="component" value="Unassembled WGS sequence"/>
</dbReference>
<dbReference type="RefSeq" id="WP_096559843.1">
    <property type="nucleotide sequence ID" value="NZ_PPQH01000107.1"/>
</dbReference>
<gene>
    <name evidence="2" type="ORF">NCTC11048_02327</name>
</gene>
<dbReference type="AlphaFoldDB" id="A0A380G7Y0"/>
<dbReference type="STRING" id="1141106.GCA_000308095_00082"/>
<sequence length="94" mass="10898">MKLYKVIERFKDGQDDNYLYEVGVLYPRPDYKPSEARIKELETDNNRRNIVAIVKIDLNAYKVAELKDIADRYNVEVDSSMKKADLIKAIEGAT</sequence>
<keyword evidence="3" id="KW-1185">Reference proteome</keyword>
<dbReference type="Gene3D" id="1.10.720.30">
    <property type="entry name" value="SAP domain"/>
    <property type="match status" value="1"/>
</dbReference>
<evidence type="ECO:0000259" key="1">
    <source>
        <dbReference type="Pfam" id="PF07498"/>
    </source>
</evidence>
<dbReference type="GO" id="GO:0006353">
    <property type="term" value="P:DNA-templated transcription termination"/>
    <property type="evidence" value="ECO:0007669"/>
    <property type="project" value="InterPro"/>
</dbReference>
<evidence type="ECO:0000313" key="2">
    <source>
        <dbReference type="EMBL" id="SUM47254.1"/>
    </source>
</evidence>
<dbReference type="InterPro" id="IPR011112">
    <property type="entry name" value="Rho-like_N"/>
</dbReference>
<accession>A0A380G7Y0</accession>
<organism evidence="2 3">
    <name type="scientific">Staphylococcus intermedius NCTC 11048</name>
    <dbReference type="NCBI Taxonomy" id="1141106"/>
    <lineage>
        <taxon>Bacteria</taxon>
        <taxon>Bacillati</taxon>
        <taxon>Bacillota</taxon>
        <taxon>Bacilli</taxon>
        <taxon>Bacillales</taxon>
        <taxon>Staphylococcaceae</taxon>
        <taxon>Staphylococcus</taxon>
        <taxon>Staphylococcus intermedius group</taxon>
    </lineage>
</organism>
<dbReference type="SUPFAM" id="SSF68912">
    <property type="entry name" value="Rho N-terminal domain-like"/>
    <property type="match status" value="1"/>
</dbReference>
<feature type="domain" description="Rho termination factor-like N-terminal" evidence="1">
    <location>
        <begin position="57"/>
        <end position="91"/>
    </location>
</feature>
<dbReference type="Pfam" id="PF07498">
    <property type="entry name" value="Rho_N"/>
    <property type="match status" value="1"/>
</dbReference>
<protein>
    <submittedName>
        <fullName evidence="2">Rho termination factor domain-containing protein</fullName>
    </submittedName>
</protein>
<name>A0A380G7Y0_STAIN</name>
<proteinExistence type="predicted"/>
<dbReference type="EMBL" id="UHDP01000003">
    <property type="protein sequence ID" value="SUM47254.1"/>
    <property type="molecule type" value="Genomic_DNA"/>
</dbReference>
<dbReference type="OrthoDB" id="2938623at2"/>
<dbReference type="InterPro" id="IPR036361">
    <property type="entry name" value="SAP_dom_sf"/>
</dbReference>
<evidence type="ECO:0000313" key="3">
    <source>
        <dbReference type="Proteomes" id="UP000255549"/>
    </source>
</evidence>
<reference evidence="2 3" key="1">
    <citation type="submission" date="2018-06" db="EMBL/GenBank/DDBJ databases">
        <authorList>
            <consortium name="Pathogen Informatics"/>
            <person name="Doyle S."/>
        </authorList>
    </citation>
    <scope>NUCLEOTIDE SEQUENCE [LARGE SCALE GENOMIC DNA]</scope>
    <source>
        <strain evidence="3">NCTC 11048</strain>
    </source>
</reference>
<dbReference type="InterPro" id="IPR036269">
    <property type="entry name" value="Rho_N_sf"/>
</dbReference>